<dbReference type="Gene3D" id="1.10.290.10">
    <property type="entry name" value="Topoisomerase I, domain 4"/>
    <property type="match status" value="1"/>
</dbReference>
<dbReference type="Proteomes" id="UP000288805">
    <property type="component" value="Unassembled WGS sequence"/>
</dbReference>
<feature type="domain" description="Topo IA-type catalytic" evidence="3">
    <location>
        <begin position="1"/>
        <end position="118"/>
    </location>
</feature>
<dbReference type="InterPro" id="IPR013825">
    <property type="entry name" value="Topo_IA_cen_sub2"/>
</dbReference>
<dbReference type="InterPro" id="IPR023405">
    <property type="entry name" value="Topo_IA_core_domain"/>
</dbReference>
<dbReference type="PANTHER" id="PTHR11390">
    <property type="entry name" value="PROKARYOTIC DNA TOPOISOMERASE"/>
    <property type="match status" value="1"/>
</dbReference>
<evidence type="ECO:0000313" key="5">
    <source>
        <dbReference type="Proteomes" id="UP000288805"/>
    </source>
</evidence>
<evidence type="ECO:0000313" key="4">
    <source>
        <dbReference type="EMBL" id="RVW86832.1"/>
    </source>
</evidence>
<proteinExistence type="inferred from homology"/>
<feature type="region of interest" description="Disordered" evidence="2">
    <location>
        <begin position="35"/>
        <end position="61"/>
    </location>
</feature>
<comment type="function">
    <text evidence="1">Introduces a single-strand break via transesterification at a target site in duplex DNA. Releases the supercoiling and torsional tension of DNA introduced during the DNA replication and transcription by transiently cleaving and rejoining one strand of the DNA duplex. The scissile phosphodiester is attacked by the catalytic tyrosine of the enzyme, resulting in the formation of a DNA-(5'-phosphotyrosyl)-enzyme intermediate and the expulsion of a 3'-OH DNA strand.</text>
</comment>
<sequence>MKSNRFMGGIVQEQLGHPIWGSYVQRLLDPGAGLWRNPGDGGHDDKAHPPIHPTKFSAGESGWSQDHQRLYELVVRHFLACVSQPAVGAETIVEIDIAGESFSSSGRVIIAVSSLSHF</sequence>
<dbReference type="InterPro" id="IPR013826">
    <property type="entry name" value="Topo_IA_cen_sub3"/>
</dbReference>
<dbReference type="GO" id="GO:0003677">
    <property type="term" value="F:DNA binding"/>
    <property type="evidence" value="ECO:0007669"/>
    <property type="project" value="UniProtKB-KW"/>
</dbReference>
<keyword evidence="1" id="KW-0799">Topoisomerase</keyword>
<dbReference type="InterPro" id="IPR000380">
    <property type="entry name" value="Topo_IA"/>
</dbReference>
<protein>
    <recommendedName>
        <fullName evidence="1">DNA topoisomerase</fullName>
        <ecNumber evidence="1">5.6.2.1</ecNumber>
    </recommendedName>
</protein>
<comment type="catalytic activity">
    <reaction evidence="1">
        <text>ATP-independent breakage of single-stranded DNA, followed by passage and rejoining.</text>
        <dbReference type="EC" id="5.6.2.1"/>
    </reaction>
</comment>
<dbReference type="InterPro" id="IPR013497">
    <property type="entry name" value="Topo_IA_cen"/>
</dbReference>
<dbReference type="EMBL" id="QGNW01000189">
    <property type="protein sequence ID" value="RVW86832.1"/>
    <property type="molecule type" value="Genomic_DNA"/>
</dbReference>
<gene>
    <name evidence="4" type="primary">TOP3A_0</name>
    <name evidence="4" type="ORF">CK203_036082</name>
</gene>
<dbReference type="Gene3D" id="2.70.20.10">
    <property type="entry name" value="Topoisomerase I, domain 3"/>
    <property type="match status" value="1"/>
</dbReference>
<evidence type="ECO:0000256" key="2">
    <source>
        <dbReference type="SAM" id="MobiDB-lite"/>
    </source>
</evidence>
<comment type="similarity">
    <text evidence="1">Belongs to the type IA topoisomerase family.</text>
</comment>
<comment type="caution">
    <text evidence="4">The sequence shown here is derived from an EMBL/GenBank/DDBJ whole genome shotgun (WGS) entry which is preliminary data.</text>
</comment>
<name>A0A438HQV1_VITVI</name>
<keyword evidence="1" id="KW-0238">DNA-binding</keyword>
<dbReference type="Pfam" id="PF01131">
    <property type="entry name" value="Topoisom_bac"/>
    <property type="match status" value="1"/>
</dbReference>
<dbReference type="GO" id="GO:0006265">
    <property type="term" value="P:DNA topological change"/>
    <property type="evidence" value="ECO:0007669"/>
    <property type="project" value="InterPro"/>
</dbReference>
<dbReference type="AlphaFoldDB" id="A0A438HQV1"/>
<dbReference type="SUPFAM" id="SSF56712">
    <property type="entry name" value="Prokaryotic type I DNA topoisomerase"/>
    <property type="match status" value="1"/>
</dbReference>
<evidence type="ECO:0000259" key="3">
    <source>
        <dbReference type="PROSITE" id="PS52039"/>
    </source>
</evidence>
<dbReference type="EC" id="5.6.2.1" evidence="1"/>
<accession>A0A438HQV1</accession>
<dbReference type="PANTHER" id="PTHR11390:SF21">
    <property type="entry name" value="DNA TOPOISOMERASE 3-ALPHA"/>
    <property type="match status" value="1"/>
</dbReference>
<reference evidence="4 5" key="1">
    <citation type="journal article" date="2018" name="PLoS Genet.">
        <title>Population sequencing reveals clonal diversity and ancestral inbreeding in the grapevine cultivar Chardonnay.</title>
        <authorList>
            <person name="Roach M.J."/>
            <person name="Johnson D.L."/>
            <person name="Bohlmann J."/>
            <person name="van Vuuren H.J."/>
            <person name="Jones S.J."/>
            <person name="Pretorius I.S."/>
            <person name="Schmidt S.A."/>
            <person name="Borneman A.R."/>
        </authorList>
    </citation>
    <scope>NUCLEOTIDE SEQUENCE [LARGE SCALE GENOMIC DNA]</scope>
    <source>
        <strain evidence="5">cv. Chardonnay</strain>
        <tissue evidence="4">Leaf</tissue>
    </source>
</reference>
<evidence type="ECO:0000256" key="1">
    <source>
        <dbReference type="RuleBase" id="RU362092"/>
    </source>
</evidence>
<dbReference type="GO" id="GO:0003917">
    <property type="term" value="F:DNA topoisomerase type I (single strand cut, ATP-independent) activity"/>
    <property type="evidence" value="ECO:0007669"/>
    <property type="project" value="UniProtKB-EC"/>
</dbReference>
<keyword evidence="1 4" id="KW-0413">Isomerase</keyword>
<organism evidence="4 5">
    <name type="scientific">Vitis vinifera</name>
    <name type="common">Grape</name>
    <dbReference type="NCBI Taxonomy" id="29760"/>
    <lineage>
        <taxon>Eukaryota</taxon>
        <taxon>Viridiplantae</taxon>
        <taxon>Streptophyta</taxon>
        <taxon>Embryophyta</taxon>
        <taxon>Tracheophyta</taxon>
        <taxon>Spermatophyta</taxon>
        <taxon>Magnoliopsida</taxon>
        <taxon>eudicotyledons</taxon>
        <taxon>Gunneridae</taxon>
        <taxon>Pentapetalae</taxon>
        <taxon>rosids</taxon>
        <taxon>Vitales</taxon>
        <taxon>Vitaceae</taxon>
        <taxon>Viteae</taxon>
        <taxon>Vitis</taxon>
    </lineage>
</organism>
<dbReference type="PROSITE" id="PS52039">
    <property type="entry name" value="TOPO_IA_2"/>
    <property type="match status" value="1"/>
</dbReference>